<evidence type="ECO:0008006" key="3">
    <source>
        <dbReference type="Google" id="ProtNLM"/>
    </source>
</evidence>
<gene>
    <name evidence="1" type="ORF">BST83_15325</name>
</gene>
<evidence type="ECO:0000313" key="2">
    <source>
        <dbReference type="Proteomes" id="UP000239522"/>
    </source>
</evidence>
<name>A0A2S7L0T0_9FLAO</name>
<accession>A0A2S7L0T0</accession>
<proteinExistence type="predicted"/>
<sequence>MENEFLKKKMELYNSIFNSSEKGKKNMMYSFSLFAANVKCFSNQIYTYSELEKACKNVLYYQNLASLEQYYRSNLLNSNIINTGKIDFEDILKNNKTPIFATFHMGSYRLLNSFLYEKGFKSVLIVRGKVFEEQFENIFNEVKPILKRKKESDIIILDANDRKSIFKIKQLVARGYCLTVYLDGNTGVNDEKGVQTKNHLKIPFLNSNMYIRKGIGQLAYLLKLDIIPVMSYRDVNEKNNIEFLPKILFNAYNNKDYIEKSLLICYKYLENYLVTYPWQWECWMYIHSWINRDANMREKSVKNILNINQYLPFYIGEKEYLTNLETYKILPLKKKSINALQNGELSFFSKTEIKELKNKLVLI</sequence>
<reference evidence="1 2" key="1">
    <citation type="submission" date="2016-11" db="EMBL/GenBank/DDBJ databases">
        <title>Trade-off between light-utilization and light-protection in marine flavobacteria.</title>
        <authorList>
            <person name="Kumagai Y."/>
        </authorList>
    </citation>
    <scope>NUCLEOTIDE SEQUENCE [LARGE SCALE GENOMIC DNA]</scope>
    <source>
        <strain evidence="1 2">ATCC 700397</strain>
    </source>
</reference>
<keyword evidence="2" id="KW-1185">Reference proteome</keyword>
<dbReference type="Proteomes" id="UP000239522">
    <property type="component" value="Unassembled WGS sequence"/>
</dbReference>
<dbReference type="RefSeq" id="WP_104810545.1">
    <property type="nucleotide sequence ID" value="NZ_MQUA01000013.1"/>
</dbReference>
<dbReference type="EMBL" id="MQUA01000013">
    <property type="protein sequence ID" value="PQB08343.1"/>
    <property type="molecule type" value="Genomic_DNA"/>
</dbReference>
<dbReference type="OrthoDB" id="1373292at2"/>
<protein>
    <recommendedName>
        <fullName evidence="3">Lipid A biosynthesis acyltransferase</fullName>
    </recommendedName>
</protein>
<comment type="caution">
    <text evidence="1">The sequence shown here is derived from an EMBL/GenBank/DDBJ whole genome shotgun (WGS) entry which is preliminary data.</text>
</comment>
<dbReference type="AlphaFoldDB" id="A0A2S7L0T0"/>
<evidence type="ECO:0000313" key="1">
    <source>
        <dbReference type="EMBL" id="PQB08343.1"/>
    </source>
</evidence>
<organism evidence="1 2">
    <name type="scientific">Polaribacter filamentus</name>
    <dbReference type="NCBI Taxonomy" id="53483"/>
    <lineage>
        <taxon>Bacteria</taxon>
        <taxon>Pseudomonadati</taxon>
        <taxon>Bacteroidota</taxon>
        <taxon>Flavobacteriia</taxon>
        <taxon>Flavobacteriales</taxon>
        <taxon>Flavobacteriaceae</taxon>
    </lineage>
</organism>